<feature type="domain" description="DNA2/NAM7 helicase-like C-terminal" evidence="4">
    <location>
        <begin position="573"/>
        <end position="774"/>
    </location>
</feature>
<dbReference type="Pfam" id="PF13087">
    <property type="entry name" value="AAA_12"/>
    <property type="match status" value="1"/>
</dbReference>
<dbReference type="InterPro" id="IPR041679">
    <property type="entry name" value="DNA2/NAM7-like_C"/>
</dbReference>
<accession>A0AAV9W585</accession>
<dbReference type="Pfam" id="PF13086">
    <property type="entry name" value="AAA_11"/>
    <property type="match status" value="1"/>
</dbReference>
<keyword evidence="6" id="KW-1185">Reference proteome</keyword>
<feature type="domain" description="DNA2/NAM7 helicase helicase" evidence="3">
    <location>
        <begin position="303"/>
        <end position="564"/>
    </location>
</feature>
<dbReference type="InterPro" id="IPR047187">
    <property type="entry name" value="SF1_C_Upf1"/>
</dbReference>
<dbReference type="Proteomes" id="UP001370758">
    <property type="component" value="Unassembled WGS sequence"/>
</dbReference>
<evidence type="ECO:0000256" key="1">
    <source>
        <dbReference type="ARBA" id="ARBA00022806"/>
    </source>
</evidence>
<keyword evidence="1" id="KW-0378">Hydrolase</keyword>
<dbReference type="CDD" id="cd18808">
    <property type="entry name" value="SF1_C_Upf1"/>
    <property type="match status" value="1"/>
</dbReference>
<dbReference type="AlphaFoldDB" id="A0AAV9W585"/>
<evidence type="ECO:0000259" key="3">
    <source>
        <dbReference type="Pfam" id="PF13086"/>
    </source>
</evidence>
<evidence type="ECO:0000313" key="5">
    <source>
        <dbReference type="EMBL" id="KAK6501452.1"/>
    </source>
</evidence>
<keyword evidence="1" id="KW-0347">Helicase</keyword>
<keyword evidence="1" id="KW-0547">Nucleotide-binding</keyword>
<reference evidence="5 6" key="1">
    <citation type="submission" date="2023-08" db="EMBL/GenBank/DDBJ databases">
        <authorList>
            <person name="Palmer J.M."/>
        </authorList>
    </citation>
    <scope>NUCLEOTIDE SEQUENCE [LARGE SCALE GENOMIC DNA]</scope>
    <source>
        <strain evidence="5 6">TWF481</strain>
    </source>
</reference>
<comment type="caution">
    <text evidence="5">The sequence shown here is derived from an EMBL/GenBank/DDBJ whole genome shotgun (WGS) entry which is preliminary data.</text>
</comment>
<gene>
    <name evidence="5" type="ORF">TWF481_009290</name>
</gene>
<name>A0AAV9W585_9PEZI</name>
<dbReference type="InterPro" id="IPR027417">
    <property type="entry name" value="P-loop_NTPase"/>
</dbReference>
<keyword evidence="1" id="KW-0067">ATP-binding</keyword>
<sequence>MDFIGGGETGVGLYYSTSDDSKFILIEIRFTTLPPCKDFADITVRAEEAPEHRVFDYILARCKNPEQNGSTTIRITSLLNEKLRGFLQKFGADRPFDKSQAANGNFQSSISYRMTFQRAVKAEYEEQKHDLLSACRNYYDLNGEFIPAATGADDWYHIRLRVPPGRPLQGFQIDVTAGMEFRLLFGKAIKLGKQYFKQDRKFTVTYSDEQAIKESMDIVLAGLIYIPKNIFPTEHTGFYIEPCMNKTMYKRLKNALKIFDHHAGHDSAAGNIHQEIYSGLPVRGTIPMSDAASISNKIENTRMDEIQKQSAKVALQNQLTIIQGPPGTGKTFVTTNIVTLCLQAGLGPVLATAPSNTATDHLTSSFYYHVKDLGPEHQNLLDRAVRFTSTSEMRKEIRLQQQLTDEEGQVSESESECDAPPNSEKEEMSEAAALDIVWELEDTAAKKVPVELTMNYKRQKIDPTWNQRLEKYLKKDMTEDEEIAFHTLRTDLTTKVLSQTDILFTTCATAGSYDISKYHASVVVVDEAGQSNEPETLIPLTSCCLSMGSAILIGDHLQLPPFTMHRIGLLASSMIRRLAISQEKGGSGVTVTLLRKNYRSVAPLVHHTSAQFYQNRLIPSISTGDPFWNNLWASTLGTTASIIWVNSVGPDERLPTQSVRNLTNAEIVARILRRLDRGATNLGFQLSAEHVGVITMYKGQTETVERFVSDRVVGPVKNCTIGNVDFFQGHERPVIIVDLVRNNDPREIGFLRRPERINVALSRARYKTIVVGNIDMYAQSLWFNSIPCQSLFDLASEVKTGKVGCDGTTPHCYHDMQFIQGASL</sequence>
<dbReference type="InterPro" id="IPR045055">
    <property type="entry name" value="DNA2/NAM7-like"/>
</dbReference>
<dbReference type="PANTHER" id="PTHR10887:SF495">
    <property type="entry name" value="HELICASE SENATAXIN ISOFORM X1-RELATED"/>
    <property type="match status" value="1"/>
</dbReference>
<feature type="compositionally biased region" description="Acidic residues" evidence="2">
    <location>
        <begin position="404"/>
        <end position="417"/>
    </location>
</feature>
<dbReference type="InterPro" id="IPR041677">
    <property type="entry name" value="DNA2/NAM7_AAA_11"/>
</dbReference>
<organism evidence="5 6">
    <name type="scientific">Arthrobotrys musiformis</name>
    <dbReference type="NCBI Taxonomy" id="47236"/>
    <lineage>
        <taxon>Eukaryota</taxon>
        <taxon>Fungi</taxon>
        <taxon>Dikarya</taxon>
        <taxon>Ascomycota</taxon>
        <taxon>Pezizomycotina</taxon>
        <taxon>Orbiliomycetes</taxon>
        <taxon>Orbiliales</taxon>
        <taxon>Orbiliaceae</taxon>
        <taxon>Arthrobotrys</taxon>
    </lineage>
</organism>
<proteinExistence type="predicted"/>
<evidence type="ECO:0000259" key="4">
    <source>
        <dbReference type="Pfam" id="PF13087"/>
    </source>
</evidence>
<protein>
    <submittedName>
        <fullName evidence="5">Uncharacterized protein</fullName>
    </submittedName>
</protein>
<dbReference type="Gene3D" id="3.40.50.300">
    <property type="entry name" value="P-loop containing nucleotide triphosphate hydrolases"/>
    <property type="match status" value="2"/>
</dbReference>
<evidence type="ECO:0000256" key="2">
    <source>
        <dbReference type="SAM" id="MobiDB-lite"/>
    </source>
</evidence>
<feature type="region of interest" description="Disordered" evidence="2">
    <location>
        <begin position="401"/>
        <end position="426"/>
    </location>
</feature>
<dbReference type="GO" id="GO:0004386">
    <property type="term" value="F:helicase activity"/>
    <property type="evidence" value="ECO:0007669"/>
    <property type="project" value="InterPro"/>
</dbReference>
<evidence type="ECO:0000313" key="6">
    <source>
        <dbReference type="Proteomes" id="UP001370758"/>
    </source>
</evidence>
<dbReference type="PANTHER" id="PTHR10887">
    <property type="entry name" value="DNA2/NAM7 HELICASE FAMILY"/>
    <property type="match status" value="1"/>
</dbReference>
<dbReference type="EMBL" id="JAVHJL010000006">
    <property type="protein sequence ID" value="KAK6501452.1"/>
    <property type="molecule type" value="Genomic_DNA"/>
</dbReference>
<dbReference type="SUPFAM" id="SSF52540">
    <property type="entry name" value="P-loop containing nucleoside triphosphate hydrolases"/>
    <property type="match status" value="1"/>
</dbReference>